<evidence type="ECO:0000259" key="5">
    <source>
        <dbReference type="Pfam" id="PF10451"/>
    </source>
</evidence>
<keyword evidence="7" id="KW-1185">Reference proteome</keyword>
<feature type="region of interest" description="Disordered" evidence="4">
    <location>
        <begin position="225"/>
        <end position="251"/>
    </location>
</feature>
<feature type="compositionally biased region" description="Basic and acidic residues" evidence="4">
    <location>
        <begin position="225"/>
        <end position="236"/>
    </location>
</feature>
<dbReference type="RefSeq" id="XP_025342269.1">
    <property type="nucleotide sequence ID" value="XM_025484054.1"/>
</dbReference>
<comment type="caution">
    <text evidence="6">The sequence shown here is derived from an EMBL/GenBank/DDBJ whole genome shotgun (WGS) entry which is preliminary data.</text>
</comment>
<dbReference type="VEuPathDB" id="FungiDB:CXQ85_000303"/>
<evidence type="ECO:0000256" key="4">
    <source>
        <dbReference type="SAM" id="MobiDB-lite"/>
    </source>
</evidence>
<name>A0A2V1AU36_9ASCO</name>
<reference evidence="6 7" key="1">
    <citation type="submission" date="2017-12" db="EMBL/GenBank/DDBJ databases">
        <title>Genome Sequence of a Multidrug-Resistant Candida haemulonii Isolate from a Patient with Chronic Leg Ulcers in Israel.</title>
        <authorList>
            <person name="Chow N.A."/>
            <person name="Gade L."/>
            <person name="Batra D."/>
            <person name="Rowe L.A."/>
            <person name="Ben-Ami R."/>
            <person name="Loparev V.N."/>
            <person name="Litvintseva A.P."/>
        </authorList>
    </citation>
    <scope>NUCLEOTIDE SEQUENCE [LARGE SCALE GENOMIC DNA]</scope>
    <source>
        <strain evidence="6 7">B11899</strain>
    </source>
</reference>
<dbReference type="EMBL" id="PKFO01000005">
    <property type="protein sequence ID" value="PVH21329.1"/>
    <property type="molecule type" value="Genomic_DNA"/>
</dbReference>
<dbReference type="Proteomes" id="UP000244309">
    <property type="component" value="Unassembled WGS sequence"/>
</dbReference>
<dbReference type="Gene3D" id="2.40.50.1040">
    <property type="match status" value="1"/>
</dbReference>
<dbReference type="GeneID" id="37005636"/>
<dbReference type="OrthoDB" id="77828at2759"/>
<dbReference type="Pfam" id="PF10451">
    <property type="entry name" value="Stn1"/>
    <property type="match status" value="1"/>
</dbReference>
<feature type="domain" description="CST complex subunit Stn1 N-terminal" evidence="5">
    <location>
        <begin position="16"/>
        <end position="153"/>
    </location>
</feature>
<evidence type="ECO:0000256" key="2">
    <source>
        <dbReference type="ARBA" id="ARBA00022454"/>
    </source>
</evidence>
<evidence type="ECO:0000256" key="1">
    <source>
        <dbReference type="ARBA" id="ARBA00004574"/>
    </source>
</evidence>
<organism evidence="6 7">
    <name type="scientific">Candidozyma haemuli</name>
    <dbReference type="NCBI Taxonomy" id="45357"/>
    <lineage>
        <taxon>Eukaryota</taxon>
        <taxon>Fungi</taxon>
        <taxon>Dikarya</taxon>
        <taxon>Ascomycota</taxon>
        <taxon>Saccharomycotina</taxon>
        <taxon>Pichiomycetes</taxon>
        <taxon>Metschnikowiaceae</taxon>
        <taxon>Candidozyma</taxon>
    </lineage>
</organism>
<proteinExistence type="predicted"/>
<sequence>MLEVYGVQGLEEHAKGCVLVNNFPVRTVKVFGRVMSYIHKNYDSGWSNNPNNFYVMTLDDCSGEVSHINVKIPESCVYEQFEEDSIVQVVGHVSFFQDYSRQIVGDKLDVLSLGPDLSIEIDCWREILTARRHLRHPWTYKPETVLSTGSSREPKFSKKDYLRRLEKQNLRISDPSSQAPQTFHVTDSFNHNNIEGLEVLEVHSDSDAEPSFSSEQCIPQLHTFHQEEPDQEHSNDTDIDDDETTIPFPAESHIIVLD</sequence>
<gene>
    <name evidence="6" type="ORF">CXQ85_000303</name>
</gene>
<dbReference type="AlphaFoldDB" id="A0A2V1AU36"/>
<comment type="subcellular location">
    <subcellularLocation>
        <location evidence="1">Chromosome</location>
        <location evidence="1">Telomere</location>
    </subcellularLocation>
</comment>
<evidence type="ECO:0000256" key="3">
    <source>
        <dbReference type="ARBA" id="ARBA00022895"/>
    </source>
</evidence>
<keyword evidence="2" id="KW-0158">Chromosome</keyword>
<dbReference type="SUPFAM" id="SSF50249">
    <property type="entry name" value="Nucleic acid-binding proteins"/>
    <property type="match status" value="1"/>
</dbReference>
<dbReference type="STRING" id="45357.A0A2V1AU36"/>
<evidence type="ECO:0000313" key="7">
    <source>
        <dbReference type="Proteomes" id="UP000244309"/>
    </source>
</evidence>
<dbReference type="GO" id="GO:0000781">
    <property type="term" value="C:chromosome, telomeric region"/>
    <property type="evidence" value="ECO:0007669"/>
    <property type="project" value="UniProtKB-SubCell"/>
</dbReference>
<dbReference type="InterPro" id="IPR012340">
    <property type="entry name" value="NA-bd_OB-fold"/>
</dbReference>
<keyword evidence="3" id="KW-0779">Telomere</keyword>
<protein>
    <recommendedName>
        <fullName evidence="5">CST complex subunit Stn1 N-terminal domain-containing protein</fullName>
    </recommendedName>
</protein>
<dbReference type="InterPro" id="IPR018856">
    <property type="entry name" value="Stn1_N"/>
</dbReference>
<evidence type="ECO:0000313" key="6">
    <source>
        <dbReference type="EMBL" id="PVH21329.1"/>
    </source>
</evidence>
<accession>A0A2V1AU36</accession>